<dbReference type="InterPro" id="IPR025874">
    <property type="entry name" value="DZR"/>
</dbReference>
<evidence type="ECO:0000259" key="2">
    <source>
        <dbReference type="Pfam" id="PF12773"/>
    </source>
</evidence>
<dbReference type="Proteomes" id="UP000633365">
    <property type="component" value="Unassembled WGS sequence"/>
</dbReference>
<feature type="compositionally biased region" description="Basic and acidic residues" evidence="1">
    <location>
        <begin position="201"/>
        <end position="227"/>
    </location>
</feature>
<reference evidence="3" key="1">
    <citation type="submission" date="2021-01" db="EMBL/GenBank/DDBJ databases">
        <title>Genome public.</title>
        <authorList>
            <person name="Liu C."/>
            <person name="Sun Q."/>
        </authorList>
    </citation>
    <scope>NUCLEOTIDE SEQUENCE</scope>
    <source>
        <strain evidence="3">M6</strain>
    </source>
</reference>
<gene>
    <name evidence="3" type="ORF">JKK62_16065</name>
</gene>
<feature type="region of interest" description="Disordered" evidence="1">
    <location>
        <begin position="201"/>
        <end position="231"/>
    </location>
</feature>
<evidence type="ECO:0000313" key="4">
    <source>
        <dbReference type="Proteomes" id="UP000633365"/>
    </source>
</evidence>
<dbReference type="Pfam" id="PF12773">
    <property type="entry name" value="DZR"/>
    <property type="match status" value="1"/>
</dbReference>
<dbReference type="RefSeq" id="WP_201428817.1">
    <property type="nucleotide sequence ID" value="NZ_JAEQMG010000180.1"/>
</dbReference>
<evidence type="ECO:0000313" key="3">
    <source>
        <dbReference type="EMBL" id="MBK6090139.1"/>
    </source>
</evidence>
<feature type="domain" description="DZANK-type" evidence="2">
    <location>
        <begin position="177"/>
        <end position="250"/>
    </location>
</feature>
<dbReference type="AlphaFoldDB" id="A0A934WUC7"/>
<name>A0A934WUC7_9FIRM</name>
<evidence type="ECO:0000256" key="1">
    <source>
        <dbReference type="SAM" id="MobiDB-lite"/>
    </source>
</evidence>
<comment type="caution">
    <text evidence="3">The sequence shown here is derived from an EMBL/GenBank/DDBJ whole genome shotgun (WGS) entry which is preliminary data.</text>
</comment>
<dbReference type="EMBL" id="JAEQMG010000180">
    <property type="protein sequence ID" value="MBK6090139.1"/>
    <property type="molecule type" value="Genomic_DNA"/>
</dbReference>
<organism evidence="3 4">
    <name type="scientific">Ruminococcus difficilis</name>
    <dbReference type="NCBI Taxonomy" id="2763069"/>
    <lineage>
        <taxon>Bacteria</taxon>
        <taxon>Bacillati</taxon>
        <taxon>Bacillota</taxon>
        <taxon>Clostridia</taxon>
        <taxon>Eubacteriales</taxon>
        <taxon>Oscillospiraceae</taxon>
        <taxon>Ruminococcus</taxon>
    </lineage>
</organism>
<accession>A0A934WUC7</accession>
<protein>
    <submittedName>
        <fullName evidence="3">Zinc ribbon domain-containing protein</fullName>
    </submittedName>
</protein>
<proteinExistence type="predicted"/>
<sequence length="256" mass="28391">MYIKMQCPQCGMIDDMDDSRQFQYCRFCGRQVNVRDAAYTAQAAQATPNMPAADSPNLNIQYYSINPGVTMIVRFLFSGQVQYFVSGQRFSFHIPYGSHRITLQIGRKNYARNIFLPDNNAQVNIYASWDGRAHIEIVNPPYTPPAPVQQVVYVPVQTPMNNPAPAPAPTPGNGKICPQCGTVNDPGYVFCLKCAARLEEDQPKDADPAPEEPDVKGDAPAVEHEEQNETVCENCGRTLHDDEKFCPGCGTKNPNV</sequence>
<keyword evidence="4" id="KW-1185">Reference proteome</keyword>